<evidence type="ECO:0000256" key="2">
    <source>
        <dbReference type="SAM" id="Phobius"/>
    </source>
</evidence>
<sequence>MSQLPDRPNSDSSGSADQAPQQLLKEFLEKNPEVLRVLLEKPSFGKLLGVFWRGPLPPPEVLEGYDQVVPGAARGIFDQFEKQSEHRRRLEERLLTHLERRDHKALNIVLVIALASVLGSIWLIFTGKSVEGLLTFGSTLTSLLVSYIQGSQQSAKERREKREMLERLDRGEPLEKGSSRGEPGEKK</sequence>
<gene>
    <name evidence="3" type="ORF">AN926_06020</name>
</gene>
<evidence type="ECO:0000313" key="4">
    <source>
        <dbReference type="Proteomes" id="UP000053099"/>
    </source>
</evidence>
<feature type="region of interest" description="Disordered" evidence="1">
    <location>
        <begin position="151"/>
        <end position="187"/>
    </location>
</feature>
<proteinExistence type="predicted"/>
<evidence type="ECO:0000256" key="1">
    <source>
        <dbReference type="SAM" id="MobiDB-lite"/>
    </source>
</evidence>
<dbReference type="PATRIC" id="fig|37636.3.peg.263"/>
<keyword evidence="2" id="KW-1133">Transmembrane helix</keyword>
<feature type="compositionally biased region" description="Basic and acidic residues" evidence="1">
    <location>
        <begin position="155"/>
        <end position="187"/>
    </location>
</feature>
<name>A0A0N0ZQV8_THESC</name>
<dbReference type="AlphaFoldDB" id="A0A0N0ZQV8"/>
<dbReference type="InterPro" id="IPR019284">
    <property type="entry name" value="RP532"/>
</dbReference>
<protein>
    <recommendedName>
        <fullName evidence="5">DUF2335 domain-containing protein</fullName>
    </recommendedName>
</protein>
<accession>A0A0N0ZQV8</accession>
<evidence type="ECO:0000313" key="3">
    <source>
        <dbReference type="EMBL" id="KPD31551.1"/>
    </source>
</evidence>
<comment type="caution">
    <text evidence="3">The sequence shown here is derived from an EMBL/GenBank/DDBJ whole genome shotgun (WGS) entry which is preliminary data.</text>
</comment>
<keyword evidence="2" id="KW-0812">Transmembrane</keyword>
<evidence type="ECO:0008006" key="5">
    <source>
        <dbReference type="Google" id="ProtNLM"/>
    </source>
</evidence>
<dbReference type="Proteomes" id="UP000053099">
    <property type="component" value="Unassembled WGS sequence"/>
</dbReference>
<feature type="transmembrane region" description="Helical" evidence="2">
    <location>
        <begin position="105"/>
        <end position="126"/>
    </location>
</feature>
<feature type="transmembrane region" description="Helical" evidence="2">
    <location>
        <begin position="132"/>
        <end position="150"/>
    </location>
</feature>
<keyword evidence="2" id="KW-0472">Membrane</keyword>
<reference evidence="3 4" key="1">
    <citation type="submission" date="2015-09" db="EMBL/GenBank/DDBJ databases">
        <title>Draft genome sequence of Thermus scotoductus strain K1 isolated from a geothermal spring in Nagorno-Karabakh, Armenia.</title>
        <authorList>
            <person name="Saghatelyan A."/>
            <person name="Poghosyan L."/>
            <person name="Panosyan H."/>
            <person name="Birkeland N.-K."/>
        </authorList>
    </citation>
    <scope>NUCLEOTIDE SEQUENCE [LARGE SCALE GENOMIC DNA]</scope>
    <source>
        <strain evidence="3 4">K1</strain>
    </source>
</reference>
<dbReference type="Pfam" id="PF10097">
    <property type="entry name" value="DUF2335"/>
    <property type="match status" value="1"/>
</dbReference>
<dbReference type="EMBL" id="LJJR01000014">
    <property type="protein sequence ID" value="KPD31551.1"/>
    <property type="molecule type" value="Genomic_DNA"/>
</dbReference>
<organism evidence="3 4">
    <name type="scientific">Thermus scotoductus</name>
    <dbReference type="NCBI Taxonomy" id="37636"/>
    <lineage>
        <taxon>Bacteria</taxon>
        <taxon>Thermotogati</taxon>
        <taxon>Deinococcota</taxon>
        <taxon>Deinococci</taxon>
        <taxon>Thermales</taxon>
        <taxon>Thermaceae</taxon>
        <taxon>Thermus</taxon>
    </lineage>
</organism>